<organism evidence="3 4">
    <name type="scientific">Kibdelosporangium banguiense</name>
    <dbReference type="NCBI Taxonomy" id="1365924"/>
    <lineage>
        <taxon>Bacteria</taxon>
        <taxon>Bacillati</taxon>
        <taxon>Actinomycetota</taxon>
        <taxon>Actinomycetes</taxon>
        <taxon>Pseudonocardiales</taxon>
        <taxon>Pseudonocardiaceae</taxon>
        <taxon>Kibdelosporangium</taxon>
    </lineage>
</organism>
<name>A0ABS4TJ17_9PSEU</name>
<dbReference type="Gene3D" id="2.30.30.50">
    <property type="match status" value="1"/>
</dbReference>
<dbReference type="SUPFAM" id="SSF50090">
    <property type="entry name" value="Electron transport accessory proteins"/>
    <property type="match status" value="1"/>
</dbReference>
<sequence>MKFTKGDQVRTSRADPPHHTRVPLYARGHVGTVVELQGSWPLPDDRSRGLPAQPQPVYTVRFAARDLFGAGDHTVTLSLWQDYLEPL</sequence>
<evidence type="ECO:0000256" key="1">
    <source>
        <dbReference type="SAM" id="MobiDB-lite"/>
    </source>
</evidence>
<dbReference type="EC" id="4.2.1.84" evidence="3"/>
<feature type="compositionally biased region" description="Basic and acidic residues" evidence="1">
    <location>
        <begin position="1"/>
        <end position="18"/>
    </location>
</feature>
<proteinExistence type="predicted"/>
<feature type="region of interest" description="Disordered" evidence="1">
    <location>
        <begin position="1"/>
        <end position="22"/>
    </location>
</feature>
<evidence type="ECO:0000313" key="3">
    <source>
        <dbReference type="EMBL" id="MBP2324403.1"/>
    </source>
</evidence>
<dbReference type="RefSeq" id="WP_209641736.1">
    <property type="nucleotide sequence ID" value="NZ_JAGINW010000001.1"/>
</dbReference>
<dbReference type="EMBL" id="JAGINW010000001">
    <property type="protein sequence ID" value="MBP2324403.1"/>
    <property type="molecule type" value="Genomic_DNA"/>
</dbReference>
<dbReference type="InterPro" id="IPR008990">
    <property type="entry name" value="Elect_transpt_acc-like_dom_sf"/>
</dbReference>
<reference evidence="3 4" key="1">
    <citation type="submission" date="2021-03" db="EMBL/GenBank/DDBJ databases">
        <title>Sequencing the genomes of 1000 actinobacteria strains.</title>
        <authorList>
            <person name="Klenk H.-P."/>
        </authorList>
    </citation>
    <scope>NUCLEOTIDE SEQUENCE [LARGE SCALE GENOMIC DNA]</scope>
    <source>
        <strain evidence="3 4">DSM 46670</strain>
    </source>
</reference>
<dbReference type="InterPro" id="IPR024690">
    <property type="entry name" value="CN_hydtase_beta_dom_C"/>
</dbReference>
<dbReference type="Pfam" id="PF02211">
    <property type="entry name" value="NHase_beta_C"/>
    <property type="match status" value="1"/>
</dbReference>
<dbReference type="Proteomes" id="UP001519332">
    <property type="component" value="Unassembled WGS sequence"/>
</dbReference>
<accession>A0ABS4TJ17</accession>
<evidence type="ECO:0000259" key="2">
    <source>
        <dbReference type="Pfam" id="PF02211"/>
    </source>
</evidence>
<protein>
    <submittedName>
        <fullName evidence="3">Nitrile hydratase</fullName>
        <ecNumber evidence="3">4.2.1.84</ecNumber>
    </submittedName>
</protein>
<comment type="caution">
    <text evidence="3">The sequence shown here is derived from an EMBL/GenBank/DDBJ whole genome shotgun (WGS) entry which is preliminary data.</text>
</comment>
<keyword evidence="3" id="KW-0456">Lyase</keyword>
<gene>
    <name evidence="3" type="ORF">JOF56_004788</name>
</gene>
<evidence type="ECO:0000313" key="4">
    <source>
        <dbReference type="Proteomes" id="UP001519332"/>
    </source>
</evidence>
<feature type="domain" description="Nitrile hydratase beta subunit" evidence="2">
    <location>
        <begin position="2"/>
        <end position="86"/>
    </location>
</feature>
<dbReference type="GO" id="GO:0018822">
    <property type="term" value="F:nitrile hydratase activity"/>
    <property type="evidence" value="ECO:0007669"/>
    <property type="project" value="UniProtKB-EC"/>
</dbReference>
<keyword evidence="4" id="KW-1185">Reference proteome</keyword>